<evidence type="ECO:0000313" key="2">
    <source>
        <dbReference type="EMBL" id="KIW02195.1"/>
    </source>
</evidence>
<proteinExistence type="predicted"/>
<dbReference type="STRING" id="253628.A0A0D2A6J1"/>
<sequence length="586" mass="64618">MDTILLTGAPDRSIGASDEKTAAVQVMHLEMSNDILDDLLECIRKGKAPHVLFGKTPLIKYDGKSHELRTKPEKFRYELYKANQENDDRSWEFCGLINHSLTVQDGEDASAGTDRALETLKNTMASIEHEREVRKAAISTPDLPPAKGMSKAQARATHLKPLLASNGRSNPSSPALDAATPPSHSRPPPMSAGLEMPFDFAVRKALVHFLAVQPRTYLKCRRTVGTNPRRVLEKIAKLTGKADEEYTLLDRAYKELDVWKFKYAEEDRQAAIENAIRAFDRMRLPKDDPIWQQLLPEEERGKGKVLSRLALKDPAKGTPALKAQSFDKKTGLPKRKDPKKTEKEGAKVKKTKDDGLEEKPKAVKSTSDARNPKLEAGKERQPSKRAAGTTDNGPGSGPPRKQVKPSTAAKGLLNKPKNLSPLGASPPVNASDFENGHPVHKRLSAATSPRAGTKRKADEVNGATLKANGASKRPHTNSTSSSSGEERPLKASKAKPSSGANGVHHVSNGHASSDSESSSSSPPLALSWRQSLEMARKFNIYYQRYKKLYMEISQSAEPPSEKRREELLEMHRRLERMKREVNNGAL</sequence>
<keyword evidence="3" id="KW-1185">Reference proteome</keyword>
<dbReference type="VEuPathDB" id="FungiDB:PV09_06352"/>
<dbReference type="HOGENOM" id="CLU_015423_0_0_1"/>
<evidence type="ECO:0000313" key="3">
    <source>
        <dbReference type="Proteomes" id="UP000053259"/>
    </source>
</evidence>
<dbReference type="RefSeq" id="XP_016212064.1">
    <property type="nucleotide sequence ID" value="XM_016359982.1"/>
</dbReference>
<dbReference type="GO" id="GO:0016567">
    <property type="term" value="P:protein ubiquitination"/>
    <property type="evidence" value="ECO:0007669"/>
    <property type="project" value="UniProtKB-UniPathway"/>
</dbReference>
<feature type="compositionally biased region" description="Basic and acidic residues" evidence="1">
    <location>
        <begin position="370"/>
        <end position="382"/>
    </location>
</feature>
<dbReference type="SUPFAM" id="SSF46785">
    <property type="entry name" value="Winged helix' DNA-binding domain"/>
    <property type="match status" value="1"/>
</dbReference>
<dbReference type="EMBL" id="KN847550">
    <property type="protein sequence ID" value="KIW02195.1"/>
    <property type="molecule type" value="Genomic_DNA"/>
</dbReference>
<dbReference type="InterPro" id="IPR036390">
    <property type="entry name" value="WH_DNA-bd_sf"/>
</dbReference>
<feature type="compositionally biased region" description="Basic and acidic residues" evidence="1">
    <location>
        <begin position="339"/>
        <end position="361"/>
    </location>
</feature>
<dbReference type="GeneID" id="27314325"/>
<dbReference type="OrthoDB" id="2587563at2759"/>
<name>A0A0D2A6J1_9PEZI</name>
<protein>
    <submittedName>
        <fullName evidence="2">Uncharacterized protein</fullName>
    </submittedName>
</protein>
<evidence type="ECO:0000256" key="1">
    <source>
        <dbReference type="SAM" id="MobiDB-lite"/>
    </source>
</evidence>
<feature type="compositionally biased region" description="Low complexity" evidence="1">
    <location>
        <begin position="511"/>
        <end position="525"/>
    </location>
</feature>
<gene>
    <name evidence="2" type="ORF">PV09_06352</name>
</gene>
<dbReference type="UniPathway" id="UPA00143"/>
<dbReference type="Proteomes" id="UP000053259">
    <property type="component" value="Unassembled WGS sequence"/>
</dbReference>
<feature type="region of interest" description="Disordered" evidence="1">
    <location>
        <begin position="131"/>
        <end position="191"/>
    </location>
</feature>
<accession>A0A0D2A6J1</accession>
<organism evidence="2 3">
    <name type="scientific">Verruconis gallopava</name>
    <dbReference type="NCBI Taxonomy" id="253628"/>
    <lineage>
        <taxon>Eukaryota</taxon>
        <taxon>Fungi</taxon>
        <taxon>Dikarya</taxon>
        <taxon>Ascomycota</taxon>
        <taxon>Pezizomycotina</taxon>
        <taxon>Dothideomycetes</taxon>
        <taxon>Pleosporomycetidae</taxon>
        <taxon>Venturiales</taxon>
        <taxon>Sympoventuriaceae</taxon>
        <taxon>Verruconis</taxon>
    </lineage>
</organism>
<dbReference type="AlphaFoldDB" id="A0A0D2A6J1"/>
<feature type="region of interest" description="Disordered" evidence="1">
    <location>
        <begin position="305"/>
        <end position="525"/>
    </location>
</feature>
<reference evidence="2 3" key="1">
    <citation type="submission" date="2015-01" db="EMBL/GenBank/DDBJ databases">
        <title>The Genome Sequence of Ochroconis gallopava CBS43764.</title>
        <authorList>
            <consortium name="The Broad Institute Genomics Platform"/>
            <person name="Cuomo C."/>
            <person name="de Hoog S."/>
            <person name="Gorbushina A."/>
            <person name="Stielow B."/>
            <person name="Teixiera M."/>
            <person name="Abouelleil A."/>
            <person name="Chapman S.B."/>
            <person name="Priest M."/>
            <person name="Young S.K."/>
            <person name="Wortman J."/>
            <person name="Nusbaum C."/>
            <person name="Birren B."/>
        </authorList>
    </citation>
    <scope>NUCLEOTIDE SEQUENCE [LARGE SCALE GENOMIC DNA]</scope>
    <source>
        <strain evidence="2 3">CBS 43764</strain>
    </source>
</reference>
<dbReference type="InParanoid" id="A0A0D2A6J1"/>